<dbReference type="GO" id="GO:0004553">
    <property type="term" value="F:hydrolase activity, hydrolyzing O-glycosyl compounds"/>
    <property type="evidence" value="ECO:0007669"/>
    <property type="project" value="InterPro"/>
</dbReference>
<keyword evidence="4 9" id="KW-0321">Glycogen metabolism</keyword>
<dbReference type="EC" id="2.4.1.18" evidence="9"/>
<keyword evidence="6 9" id="KW-0808">Transferase</keyword>
<dbReference type="InterPro" id="IPR014756">
    <property type="entry name" value="Ig_E-set"/>
</dbReference>
<comment type="function">
    <text evidence="9">Catalyzes the formation of the alpha-1,6-glucosidic linkages in glycogen by scission of a 1,4-alpha-linked oligosaccharide from growing alpha-1,4-glucan chains and the subsequent attachment of the oligosaccharide to the alpha-1,6 position.</text>
</comment>
<dbReference type="GO" id="GO:0005829">
    <property type="term" value="C:cytosol"/>
    <property type="evidence" value="ECO:0007669"/>
    <property type="project" value="TreeGrafter"/>
</dbReference>
<comment type="catalytic activity">
    <reaction evidence="1 9">
        <text>Transfers a segment of a (1-&gt;4)-alpha-D-glucan chain to a primary hydroxy group in a similar glucan chain.</text>
        <dbReference type="EC" id="2.4.1.18"/>
    </reaction>
</comment>
<dbReference type="NCBIfam" id="TIGR01515">
    <property type="entry name" value="branching_enzym"/>
    <property type="match status" value="1"/>
</dbReference>
<dbReference type="SUPFAM" id="SSF51011">
    <property type="entry name" value="Glycosyl hydrolase domain"/>
    <property type="match status" value="1"/>
</dbReference>
<gene>
    <name evidence="9" type="primary">glgB</name>
    <name evidence="12" type="ORF">SAMN04489810_2308</name>
</gene>
<dbReference type="PIRSF" id="PIRSF000463">
    <property type="entry name" value="GlgB"/>
    <property type="match status" value="1"/>
</dbReference>
<dbReference type="PANTHER" id="PTHR43651:SF3">
    <property type="entry name" value="1,4-ALPHA-GLUCAN-BRANCHING ENZYME"/>
    <property type="match status" value="1"/>
</dbReference>
<keyword evidence="5 9" id="KW-0328">Glycosyltransferase</keyword>
<dbReference type="Pfam" id="PF02922">
    <property type="entry name" value="CBM_48"/>
    <property type="match status" value="1"/>
</dbReference>
<dbReference type="STRING" id="370764.SAMN04489810_2308"/>
<dbReference type="GO" id="GO:0043169">
    <property type="term" value="F:cation binding"/>
    <property type="evidence" value="ECO:0007669"/>
    <property type="project" value="InterPro"/>
</dbReference>
<dbReference type="SUPFAM" id="SSF81296">
    <property type="entry name" value="E set domains"/>
    <property type="match status" value="2"/>
</dbReference>
<dbReference type="CDD" id="cd02855">
    <property type="entry name" value="E_set_GBE_prok_N"/>
    <property type="match status" value="1"/>
</dbReference>
<dbReference type="GO" id="GO:0005978">
    <property type="term" value="P:glycogen biosynthetic process"/>
    <property type="evidence" value="ECO:0007669"/>
    <property type="project" value="UniProtKB-UniRule"/>
</dbReference>
<evidence type="ECO:0000256" key="10">
    <source>
        <dbReference type="PIRSR" id="PIRSR000463-1"/>
    </source>
</evidence>
<evidence type="ECO:0000256" key="9">
    <source>
        <dbReference type="HAMAP-Rule" id="MF_00685"/>
    </source>
</evidence>
<dbReference type="HAMAP" id="MF_00685">
    <property type="entry name" value="GlgB"/>
    <property type="match status" value="1"/>
</dbReference>
<dbReference type="InterPro" id="IPR006047">
    <property type="entry name" value="GH13_cat_dom"/>
</dbReference>
<feature type="active site" description="Proton donor" evidence="9 10">
    <location>
        <position position="463"/>
    </location>
</feature>
<evidence type="ECO:0000256" key="8">
    <source>
        <dbReference type="ARBA" id="ARBA00023277"/>
    </source>
</evidence>
<dbReference type="EMBL" id="LT629692">
    <property type="protein sequence ID" value="SDH17700.1"/>
    <property type="molecule type" value="Genomic_DNA"/>
</dbReference>
<dbReference type="InterPro" id="IPR017853">
    <property type="entry name" value="GH"/>
</dbReference>
<comment type="subunit">
    <text evidence="9">Monomer.</text>
</comment>
<dbReference type="InterPro" id="IPR006407">
    <property type="entry name" value="GlgB"/>
</dbReference>
<dbReference type="PANTHER" id="PTHR43651">
    <property type="entry name" value="1,4-ALPHA-GLUCAN-BRANCHING ENZYME"/>
    <property type="match status" value="1"/>
</dbReference>
<name>A0A1G8ABH0_9MICO</name>
<dbReference type="GO" id="GO:0003844">
    <property type="term" value="F:1,4-alpha-glucan branching enzyme activity"/>
    <property type="evidence" value="ECO:0007669"/>
    <property type="project" value="UniProtKB-UniRule"/>
</dbReference>
<evidence type="ECO:0000256" key="3">
    <source>
        <dbReference type="ARBA" id="ARBA00009000"/>
    </source>
</evidence>
<evidence type="ECO:0000313" key="13">
    <source>
        <dbReference type="Proteomes" id="UP000199009"/>
    </source>
</evidence>
<feature type="active site" description="Nucleophile" evidence="9 10">
    <location>
        <position position="410"/>
    </location>
</feature>
<dbReference type="Proteomes" id="UP000199009">
    <property type="component" value="Chromosome I"/>
</dbReference>
<dbReference type="Pfam" id="PF00128">
    <property type="entry name" value="Alpha-amylase"/>
    <property type="match status" value="1"/>
</dbReference>
<dbReference type="InterPro" id="IPR054169">
    <property type="entry name" value="GlgB_N"/>
</dbReference>
<dbReference type="SMART" id="SM00642">
    <property type="entry name" value="Aamy"/>
    <property type="match status" value="1"/>
</dbReference>
<keyword evidence="13" id="KW-1185">Reference proteome</keyword>
<dbReference type="Gene3D" id="2.60.40.1180">
    <property type="entry name" value="Golgi alpha-mannosidase II"/>
    <property type="match status" value="1"/>
</dbReference>
<dbReference type="SUPFAM" id="SSF51445">
    <property type="entry name" value="(Trans)glycosidases"/>
    <property type="match status" value="1"/>
</dbReference>
<dbReference type="NCBIfam" id="NF003811">
    <property type="entry name" value="PRK05402.1"/>
    <property type="match status" value="1"/>
</dbReference>
<dbReference type="UniPathway" id="UPA00164"/>
<evidence type="ECO:0000256" key="7">
    <source>
        <dbReference type="ARBA" id="ARBA00023056"/>
    </source>
</evidence>
<evidence type="ECO:0000256" key="2">
    <source>
        <dbReference type="ARBA" id="ARBA00004964"/>
    </source>
</evidence>
<dbReference type="InterPro" id="IPR044143">
    <property type="entry name" value="GlgB_N_E_set_prok"/>
</dbReference>
<reference evidence="12 13" key="1">
    <citation type="submission" date="2016-10" db="EMBL/GenBank/DDBJ databases">
        <authorList>
            <person name="de Groot N.N."/>
        </authorList>
    </citation>
    <scope>NUCLEOTIDE SEQUENCE [LARGE SCALE GENOMIC DNA]</scope>
    <source>
        <strain evidence="12 13">DSM 23142</strain>
    </source>
</reference>
<evidence type="ECO:0000259" key="11">
    <source>
        <dbReference type="SMART" id="SM00642"/>
    </source>
</evidence>
<keyword evidence="8 9" id="KW-0119">Carbohydrate metabolism</keyword>
<dbReference type="CDD" id="cd11322">
    <property type="entry name" value="AmyAc_Glg_BE"/>
    <property type="match status" value="1"/>
</dbReference>
<protein>
    <recommendedName>
        <fullName evidence="9">1,4-alpha-glucan branching enzyme GlgB</fullName>
        <ecNumber evidence="9">2.4.1.18</ecNumber>
    </recommendedName>
    <alternativeName>
        <fullName evidence="9">1,4-alpha-D-glucan:1,4-alpha-D-glucan 6-glucosyl-transferase</fullName>
    </alternativeName>
    <alternativeName>
        <fullName evidence="9">Alpha-(1-&gt;4)-glucan branching enzyme</fullName>
    </alternativeName>
    <alternativeName>
        <fullName evidence="9">Glycogen branching enzyme</fullName>
        <shortName evidence="9">BE</shortName>
    </alternativeName>
</protein>
<feature type="domain" description="Glycosyl hydrolase family 13 catalytic" evidence="11">
    <location>
        <begin position="258"/>
        <end position="618"/>
    </location>
</feature>
<evidence type="ECO:0000313" key="12">
    <source>
        <dbReference type="EMBL" id="SDH17700.1"/>
    </source>
</evidence>
<dbReference type="Pfam" id="PF22019">
    <property type="entry name" value="GlgB_N"/>
    <property type="match status" value="1"/>
</dbReference>
<dbReference type="NCBIfam" id="NF008967">
    <property type="entry name" value="PRK12313.1"/>
    <property type="match status" value="1"/>
</dbReference>
<dbReference type="InterPro" id="IPR037439">
    <property type="entry name" value="Branching_enzy"/>
</dbReference>
<dbReference type="AlphaFoldDB" id="A0A1G8ABH0"/>
<dbReference type="InterPro" id="IPR013783">
    <property type="entry name" value="Ig-like_fold"/>
</dbReference>
<dbReference type="InterPro" id="IPR013780">
    <property type="entry name" value="Glyco_hydro_b"/>
</dbReference>
<evidence type="ECO:0000256" key="5">
    <source>
        <dbReference type="ARBA" id="ARBA00022676"/>
    </source>
</evidence>
<comment type="pathway">
    <text evidence="2 9">Glycan biosynthesis; glycogen biosynthesis.</text>
</comment>
<evidence type="ECO:0000256" key="4">
    <source>
        <dbReference type="ARBA" id="ARBA00022600"/>
    </source>
</evidence>
<dbReference type="InterPro" id="IPR006048">
    <property type="entry name" value="A-amylase/branching_C"/>
</dbReference>
<accession>A0A1G8ABH0</accession>
<dbReference type="Pfam" id="PF02806">
    <property type="entry name" value="Alpha-amylase_C"/>
    <property type="match status" value="1"/>
</dbReference>
<dbReference type="Gene3D" id="3.20.20.80">
    <property type="entry name" value="Glycosidases"/>
    <property type="match status" value="1"/>
</dbReference>
<proteinExistence type="inferred from homology"/>
<organism evidence="12 13">
    <name type="scientific">Microbacterium pygmaeum</name>
    <dbReference type="NCBI Taxonomy" id="370764"/>
    <lineage>
        <taxon>Bacteria</taxon>
        <taxon>Bacillati</taxon>
        <taxon>Actinomycetota</taxon>
        <taxon>Actinomycetes</taxon>
        <taxon>Micrococcales</taxon>
        <taxon>Microbacteriaceae</taxon>
        <taxon>Microbacterium</taxon>
    </lineage>
</organism>
<sequence>MTDQTGTRIAPVPDEVLDAVAAGSHHDPHSVLGMHPGSDPSGAVEWTVRARRPLAKSVTAVFADGTRVPLEHVRAGIWEGTRSGEAAGYELVASYPDAADYVAEDPYRFTPTIGELDLHLIGEGRHEELWNVLGAHVRTHQGVLGTSFTVWAPNARLVRLVGDFNGWDGTGHAMRSMGGTGVWELFVPGLGAGAIYKFEILSRHGQWVVKADPMARYAEIPPATASVVTESSYAWSDDAWMKARAKSTPVSQPMSIYEVHLGSWRTGLSYREAADELIDYVGAQAFTHIEFLPLAEHPFGGSWGYQVTGYYAPTSRFGNPDDLRYLIDRLHQAGIGVIMDWVPGHFPKDAFALARFDGDPLYEHPDPRRGEHRDWGTYIFDYGRNEVRNFLVANALYWYQEFHVDGLRVDAVASMLYLDYSREAGDWLPNIHGGRENLEAIRFLQEVTATAYKRYPGIAMIAEESTSFPGVTAPTSQAGLGFGFKWNMGWMNDTLQYIARDPMYRSHHEGELSFSFVYAFSENFILPISHDEVVHGKGSLFTRMPGDHWQKLANMRAFLAYMWGHPGKQLLFMGQEFGQLSEWAEGRGLDWWILDQPSHAQLQEFVGNLNRTYRDHSALWARDSDGAAFSRLGAPSWNPNVIAFSRRDWHGNTVVVICNFSGEPVHNFAIDLPEPGVWHEILNSDAEAYGGSGVGNMGVVHADDSGRTTMVLPPLGVLWLRHDPQAHIPSPTRG</sequence>
<evidence type="ECO:0000256" key="6">
    <source>
        <dbReference type="ARBA" id="ARBA00022679"/>
    </source>
</evidence>
<comment type="similarity">
    <text evidence="3 9">Belongs to the glycosyl hydrolase 13 family. GlgB subfamily.</text>
</comment>
<dbReference type="InterPro" id="IPR004193">
    <property type="entry name" value="Glyco_hydro_13_N"/>
</dbReference>
<dbReference type="Gene3D" id="2.60.40.10">
    <property type="entry name" value="Immunoglobulins"/>
    <property type="match status" value="2"/>
</dbReference>
<keyword evidence="7 9" id="KW-0320">Glycogen biosynthesis</keyword>
<dbReference type="FunFam" id="3.20.20.80:FF:000003">
    <property type="entry name" value="1,4-alpha-glucan branching enzyme GlgB"/>
    <property type="match status" value="1"/>
</dbReference>
<dbReference type="FunFam" id="2.60.40.10:FF:000169">
    <property type="entry name" value="1,4-alpha-glucan branching enzyme GlgB"/>
    <property type="match status" value="1"/>
</dbReference>
<dbReference type="RefSeq" id="WP_172825623.1">
    <property type="nucleotide sequence ID" value="NZ_LT629692.1"/>
</dbReference>
<evidence type="ECO:0000256" key="1">
    <source>
        <dbReference type="ARBA" id="ARBA00000826"/>
    </source>
</evidence>